<organism evidence="1 2">
    <name type="scientific">Dryococelus australis</name>
    <dbReference type="NCBI Taxonomy" id="614101"/>
    <lineage>
        <taxon>Eukaryota</taxon>
        <taxon>Metazoa</taxon>
        <taxon>Ecdysozoa</taxon>
        <taxon>Arthropoda</taxon>
        <taxon>Hexapoda</taxon>
        <taxon>Insecta</taxon>
        <taxon>Pterygota</taxon>
        <taxon>Neoptera</taxon>
        <taxon>Polyneoptera</taxon>
        <taxon>Phasmatodea</taxon>
        <taxon>Verophasmatodea</taxon>
        <taxon>Anareolatae</taxon>
        <taxon>Phasmatidae</taxon>
        <taxon>Eurycanthinae</taxon>
        <taxon>Dryococelus</taxon>
    </lineage>
</organism>
<evidence type="ECO:0000313" key="1">
    <source>
        <dbReference type="EMBL" id="KAJ8887171.1"/>
    </source>
</evidence>
<name>A0ABQ9HS72_9NEOP</name>
<keyword evidence="2" id="KW-1185">Reference proteome</keyword>
<reference evidence="1 2" key="1">
    <citation type="submission" date="2023-02" db="EMBL/GenBank/DDBJ databases">
        <title>LHISI_Scaffold_Assembly.</title>
        <authorList>
            <person name="Stuart O.P."/>
            <person name="Cleave R."/>
            <person name="Magrath M.J.L."/>
            <person name="Mikheyev A.S."/>
        </authorList>
    </citation>
    <scope>NUCLEOTIDE SEQUENCE [LARGE SCALE GENOMIC DNA]</scope>
    <source>
        <strain evidence="1">Daus_M_001</strain>
        <tissue evidence="1">Leg muscle</tissue>
    </source>
</reference>
<proteinExistence type="predicted"/>
<dbReference type="EMBL" id="JARBHB010000004">
    <property type="protein sequence ID" value="KAJ8887171.1"/>
    <property type="molecule type" value="Genomic_DNA"/>
</dbReference>
<sequence>MMIYKRILNEAEPFHTLNLKRKEHPTPAVTLGQLYNRPCKIKKEKKKDIFYLLPLIDSMFHSFYEGVSTDEKLKNINPDLNDSDNEIGNN</sequence>
<evidence type="ECO:0000313" key="2">
    <source>
        <dbReference type="Proteomes" id="UP001159363"/>
    </source>
</evidence>
<dbReference type="Proteomes" id="UP001159363">
    <property type="component" value="Chromosome X"/>
</dbReference>
<gene>
    <name evidence="1" type="ORF">PR048_013386</name>
</gene>
<comment type="caution">
    <text evidence="1">The sequence shown here is derived from an EMBL/GenBank/DDBJ whole genome shotgun (WGS) entry which is preliminary data.</text>
</comment>
<accession>A0ABQ9HS72</accession>
<protein>
    <submittedName>
        <fullName evidence="1">Uncharacterized protein</fullName>
    </submittedName>
</protein>